<dbReference type="EMBL" id="QQZK01000165">
    <property type="protein sequence ID" value="KAF5094910.1"/>
    <property type="molecule type" value="Genomic_DNA"/>
</dbReference>
<sequence>MIACKTGQLLSPEKIEEILTKERSEEDKVANQIENDEQQFDSDLGNEDEDETRAGEEFVDKLNESEKSLSDSFGIPKTHSEVTSIDDASKIQDLFGYVLQNASKRPGP</sequence>
<evidence type="ECO:0000313" key="2">
    <source>
        <dbReference type="EMBL" id="KAF5094910.1"/>
    </source>
</evidence>
<evidence type="ECO:0000313" key="3">
    <source>
        <dbReference type="Proteomes" id="UP000750522"/>
    </source>
</evidence>
<reference evidence="2" key="2">
    <citation type="submission" date="2020-01" db="EMBL/GenBank/DDBJ databases">
        <authorList>
            <person name="Perkins V."/>
            <person name="Lessard M.-H."/>
            <person name="Dugat-Bony E."/>
            <person name="Frenette M."/>
            <person name="Labrie S."/>
        </authorList>
    </citation>
    <scope>NUCLEOTIDE SEQUENCE</scope>
    <source>
        <strain evidence="2">LMA-70</strain>
    </source>
</reference>
<reference evidence="2" key="1">
    <citation type="journal article" date="2020" name="Front. Microbiol.">
        <title>Phenotypic and Genetic Characterization of the Cheese Ripening Yeast Geotrichum candidum.</title>
        <authorList>
            <person name="Perkins V."/>
            <person name="Vignola S."/>
            <person name="Lessard M.H."/>
            <person name="Plante P.L."/>
            <person name="Corbeil J."/>
            <person name="Dugat-Bony E."/>
            <person name="Frenette M."/>
            <person name="Labrie S."/>
        </authorList>
    </citation>
    <scope>NUCLEOTIDE SEQUENCE</scope>
    <source>
        <strain evidence="2">LMA-70</strain>
    </source>
</reference>
<protein>
    <submittedName>
        <fullName evidence="2">Uncharacterized protein</fullName>
    </submittedName>
</protein>
<dbReference type="Proteomes" id="UP000750522">
    <property type="component" value="Unassembled WGS sequence"/>
</dbReference>
<feature type="region of interest" description="Disordered" evidence="1">
    <location>
        <begin position="20"/>
        <end position="54"/>
    </location>
</feature>
<organism evidence="2 3">
    <name type="scientific">Geotrichum candidum</name>
    <name type="common">Oospora lactis</name>
    <name type="synonym">Dipodascus geotrichum</name>
    <dbReference type="NCBI Taxonomy" id="1173061"/>
    <lineage>
        <taxon>Eukaryota</taxon>
        <taxon>Fungi</taxon>
        <taxon>Dikarya</taxon>
        <taxon>Ascomycota</taxon>
        <taxon>Saccharomycotina</taxon>
        <taxon>Dipodascomycetes</taxon>
        <taxon>Dipodascales</taxon>
        <taxon>Dipodascaceae</taxon>
        <taxon>Geotrichum</taxon>
    </lineage>
</organism>
<gene>
    <name evidence="2" type="ORF">DV451_004867</name>
</gene>
<feature type="compositionally biased region" description="Basic and acidic residues" evidence="1">
    <location>
        <begin position="20"/>
        <end position="29"/>
    </location>
</feature>
<comment type="caution">
    <text evidence="2">The sequence shown here is derived from an EMBL/GenBank/DDBJ whole genome shotgun (WGS) entry which is preliminary data.</text>
</comment>
<accession>A0A9P5G1R0</accession>
<dbReference type="AlphaFoldDB" id="A0A9P5G1R0"/>
<evidence type="ECO:0000256" key="1">
    <source>
        <dbReference type="SAM" id="MobiDB-lite"/>
    </source>
</evidence>
<proteinExistence type="predicted"/>
<name>A0A9P5G1R0_GEOCN</name>
<feature type="compositionally biased region" description="Acidic residues" evidence="1">
    <location>
        <begin position="34"/>
        <end position="51"/>
    </location>
</feature>